<evidence type="ECO:0000313" key="1">
    <source>
        <dbReference type="EMBL" id="QFG00352.1"/>
    </source>
</evidence>
<dbReference type="OrthoDB" id="2739618at2"/>
<gene>
    <name evidence="1" type="ORF">PB01_16890</name>
</gene>
<keyword evidence="2" id="KW-1185">Reference proteome</keyword>
<reference evidence="1 2" key="1">
    <citation type="submission" date="2018-07" db="EMBL/GenBank/DDBJ databases">
        <title>Complete genome sequence of Psychrobacillus sp. PB01, isolated from iceberg, and comparative genome analysis of Psychrobacillus strains.</title>
        <authorList>
            <person name="Lee P.C."/>
        </authorList>
    </citation>
    <scope>NUCLEOTIDE SEQUENCE [LARGE SCALE GENOMIC DNA]</scope>
    <source>
        <strain evidence="1 2">PB01</strain>
    </source>
</reference>
<evidence type="ECO:0000313" key="2">
    <source>
        <dbReference type="Proteomes" id="UP000325517"/>
    </source>
</evidence>
<name>A0A5J6SQW1_9BACI</name>
<organism evidence="1 2">
    <name type="scientific">Psychrobacillus glaciei</name>
    <dbReference type="NCBI Taxonomy" id="2283160"/>
    <lineage>
        <taxon>Bacteria</taxon>
        <taxon>Bacillati</taxon>
        <taxon>Bacillota</taxon>
        <taxon>Bacilli</taxon>
        <taxon>Bacillales</taxon>
        <taxon>Bacillaceae</taxon>
        <taxon>Psychrobacillus</taxon>
    </lineage>
</organism>
<dbReference type="AlphaFoldDB" id="A0A5J6SQW1"/>
<dbReference type="KEGG" id="psyo:PB01_16890"/>
<sequence length="165" mass="19388">MKTDHAIAQIERELAYTNFFRSFLFFLTQTIESLLTYESLPIETNNQLEQDLMTSISSLRNMHVSIFTKKTLYSKVLNNQSMSQPFDDDQAREIWPLLQQLKTEIEHCTFLNEDYKSQCRNTLDQILHYYLLNSATSPIMIESNLHAPPPWLSKSFSIRRCELLS</sequence>
<accession>A0A5J6SQW1</accession>
<dbReference type="RefSeq" id="WP_151701236.1">
    <property type="nucleotide sequence ID" value="NZ_CP031223.1"/>
</dbReference>
<protein>
    <submittedName>
        <fullName evidence="1">Uncharacterized protein</fullName>
    </submittedName>
</protein>
<dbReference type="EMBL" id="CP031223">
    <property type="protein sequence ID" value="QFG00352.1"/>
    <property type="molecule type" value="Genomic_DNA"/>
</dbReference>
<proteinExistence type="predicted"/>
<dbReference type="Proteomes" id="UP000325517">
    <property type="component" value="Chromosome"/>
</dbReference>